<dbReference type="EC" id="2.7.7.2" evidence="14"/>
<keyword evidence="9 14" id="KW-0274">FAD</keyword>
<dbReference type="RefSeq" id="WP_338452092.1">
    <property type="nucleotide sequence ID" value="NZ_CP137640.1"/>
</dbReference>
<keyword evidence="5 14" id="KW-0808">Transferase</keyword>
<dbReference type="Pfam" id="PF01687">
    <property type="entry name" value="Flavokinase"/>
    <property type="match status" value="1"/>
</dbReference>
<evidence type="ECO:0000256" key="2">
    <source>
        <dbReference type="ARBA" id="ARBA00005201"/>
    </source>
</evidence>
<comment type="pathway">
    <text evidence="2 14">Cofactor biosynthesis; FMN biosynthesis; FMN from riboflavin (ATP route): step 1/1.</text>
</comment>
<dbReference type="CDD" id="cd02064">
    <property type="entry name" value="FAD_synthetase_N"/>
    <property type="match status" value="1"/>
</dbReference>
<evidence type="ECO:0000256" key="11">
    <source>
        <dbReference type="ARBA" id="ARBA00023268"/>
    </source>
</evidence>
<dbReference type="InterPro" id="IPR023465">
    <property type="entry name" value="Riboflavin_kinase_dom_sf"/>
</dbReference>
<dbReference type="NCBIfam" id="NF004160">
    <property type="entry name" value="PRK05627.1-3"/>
    <property type="match status" value="1"/>
</dbReference>
<evidence type="ECO:0000256" key="13">
    <source>
        <dbReference type="ARBA" id="ARBA00049494"/>
    </source>
</evidence>
<dbReference type="SMART" id="SM00904">
    <property type="entry name" value="Flavokinase"/>
    <property type="match status" value="1"/>
</dbReference>
<evidence type="ECO:0000256" key="7">
    <source>
        <dbReference type="ARBA" id="ARBA00022741"/>
    </source>
</evidence>
<protein>
    <recommendedName>
        <fullName evidence="14">Riboflavin biosynthesis protein</fullName>
    </recommendedName>
    <domain>
        <recommendedName>
            <fullName evidence="14">Riboflavin kinase</fullName>
            <ecNumber evidence="14">2.7.1.26</ecNumber>
        </recommendedName>
        <alternativeName>
            <fullName evidence="14">Flavokinase</fullName>
        </alternativeName>
    </domain>
    <domain>
        <recommendedName>
            <fullName evidence="14">FMN adenylyltransferase</fullName>
            <ecNumber evidence="14">2.7.7.2</ecNumber>
        </recommendedName>
        <alternativeName>
            <fullName evidence="14">FAD pyrophosphorylase</fullName>
        </alternativeName>
        <alternativeName>
            <fullName evidence="14">FAD synthase</fullName>
        </alternativeName>
    </domain>
</protein>
<evidence type="ECO:0000256" key="3">
    <source>
        <dbReference type="ARBA" id="ARBA00022630"/>
    </source>
</evidence>
<dbReference type="Gene3D" id="2.40.30.30">
    <property type="entry name" value="Riboflavin kinase-like"/>
    <property type="match status" value="1"/>
</dbReference>
<dbReference type="Pfam" id="PF06574">
    <property type="entry name" value="FAD_syn"/>
    <property type="match status" value="1"/>
</dbReference>
<evidence type="ECO:0000256" key="9">
    <source>
        <dbReference type="ARBA" id="ARBA00022827"/>
    </source>
</evidence>
<keyword evidence="10 14" id="KW-0067">ATP-binding</keyword>
<sequence length="324" mass="37474">MEIYYLDHPHHLKQEDIPPLVMALGFFDGVHLGHQKVISAGKNEADKRQFKSAVMSFNPHPSVVLGRSVQHVKYITPLEEKIGLIEKLGIDYFFVVRFTEDFANLLPQEYVDRYLIDLNVRHVVAGFDYTYGRMGKGTMETLTFHSREKFTFSVIDKLQYGQEKISSTAVRDCIQDGEMEQLPHFLGRFYTTNGHVIHGEKRGRTIGFPTANVDIHDDYLLPPTGVYAVRFKIAKSSETFQGVCNVGYKPTFHKEIADKPSIEVYIFDFDRNIYDEKVTIEWHRRLRSEQKFSGIEELVAQIEKDKENARDYFEKCRTGTCILS</sequence>
<accession>A0ABZ2CHN5</accession>
<dbReference type="SUPFAM" id="SSF82114">
    <property type="entry name" value="Riboflavin kinase-like"/>
    <property type="match status" value="1"/>
</dbReference>
<comment type="similarity">
    <text evidence="14">Belongs to the ribF family.</text>
</comment>
<dbReference type="InterPro" id="IPR015865">
    <property type="entry name" value="Riboflavin_kinase_bac/euk"/>
</dbReference>
<evidence type="ECO:0000256" key="5">
    <source>
        <dbReference type="ARBA" id="ARBA00022679"/>
    </source>
</evidence>
<dbReference type="PIRSF" id="PIRSF004491">
    <property type="entry name" value="FAD_Synth"/>
    <property type="match status" value="1"/>
</dbReference>
<comment type="catalytic activity">
    <reaction evidence="12 14">
        <text>riboflavin + ATP = FMN + ADP + H(+)</text>
        <dbReference type="Rhea" id="RHEA:14357"/>
        <dbReference type="ChEBI" id="CHEBI:15378"/>
        <dbReference type="ChEBI" id="CHEBI:30616"/>
        <dbReference type="ChEBI" id="CHEBI:57986"/>
        <dbReference type="ChEBI" id="CHEBI:58210"/>
        <dbReference type="ChEBI" id="CHEBI:456216"/>
        <dbReference type="EC" id="2.7.1.26"/>
    </reaction>
</comment>
<dbReference type="InterPro" id="IPR023468">
    <property type="entry name" value="Riboflavin_kinase"/>
</dbReference>
<gene>
    <name evidence="16" type="primary">ribF</name>
    <name evidence="16" type="ORF">R4Z09_09555</name>
</gene>
<feature type="domain" description="Riboflavin kinase" evidence="15">
    <location>
        <begin position="185"/>
        <end position="314"/>
    </location>
</feature>
<evidence type="ECO:0000256" key="1">
    <source>
        <dbReference type="ARBA" id="ARBA00004726"/>
    </source>
</evidence>
<dbReference type="NCBIfam" id="TIGR00083">
    <property type="entry name" value="ribF"/>
    <property type="match status" value="1"/>
</dbReference>
<reference evidence="16 17" key="1">
    <citation type="submission" date="2023-10" db="EMBL/GenBank/DDBJ databases">
        <title>Niallia locisalis sp.nov. isolated from a salt pond sample.</title>
        <authorList>
            <person name="Li X.-J."/>
            <person name="Dong L."/>
        </authorList>
    </citation>
    <scope>NUCLEOTIDE SEQUENCE [LARGE SCALE GENOMIC DNA]</scope>
    <source>
        <strain evidence="16 17">DSM 29761</strain>
    </source>
</reference>
<keyword evidence="4 14" id="KW-0288">FMN</keyword>
<dbReference type="NCBIfam" id="NF004161">
    <property type="entry name" value="PRK05627.1-4"/>
    <property type="match status" value="1"/>
</dbReference>
<evidence type="ECO:0000313" key="16">
    <source>
        <dbReference type="EMBL" id="WVX83205.1"/>
    </source>
</evidence>
<evidence type="ECO:0000259" key="15">
    <source>
        <dbReference type="SMART" id="SM00904"/>
    </source>
</evidence>
<evidence type="ECO:0000256" key="8">
    <source>
        <dbReference type="ARBA" id="ARBA00022777"/>
    </source>
</evidence>
<dbReference type="EC" id="2.7.1.26" evidence="14"/>
<comment type="catalytic activity">
    <reaction evidence="13 14">
        <text>FMN + ATP + H(+) = FAD + diphosphate</text>
        <dbReference type="Rhea" id="RHEA:17237"/>
        <dbReference type="ChEBI" id="CHEBI:15378"/>
        <dbReference type="ChEBI" id="CHEBI:30616"/>
        <dbReference type="ChEBI" id="CHEBI:33019"/>
        <dbReference type="ChEBI" id="CHEBI:57692"/>
        <dbReference type="ChEBI" id="CHEBI:58210"/>
        <dbReference type="EC" id="2.7.7.2"/>
    </reaction>
</comment>
<dbReference type="PANTHER" id="PTHR22749:SF6">
    <property type="entry name" value="RIBOFLAVIN KINASE"/>
    <property type="match status" value="1"/>
</dbReference>
<name>A0ABZ2CHN5_9BACI</name>
<dbReference type="GO" id="GO:0003919">
    <property type="term" value="F:FMN adenylyltransferase activity"/>
    <property type="evidence" value="ECO:0007669"/>
    <property type="project" value="UniProtKB-EC"/>
</dbReference>
<keyword evidence="6 14" id="KW-0548">Nucleotidyltransferase</keyword>
<evidence type="ECO:0000256" key="14">
    <source>
        <dbReference type="PIRNR" id="PIRNR004491"/>
    </source>
</evidence>
<dbReference type="InterPro" id="IPR002606">
    <property type="entry name" value="Riboflavin_kinase_bac"/>
</dbReference>
<dbReference type="SUPFAM" id="SSF52374">
    <property type="entry name" value="Nucleotidylyl transferase"/>
    <property type="match status" value="1"/>
</dbReference>
<evidence type="ECO:0000256" key="12">
    <source>
        <dbReference type="ARBA" id="ARBA00047880"/>
    </source>
</evidence>
<evidence type="ECO:0000256" key="4">
    <source>
        <dbReference type="ARBA" id="ARBA00022643"/>
    </source>
</evidence>
<evidence type="ECO:0000313" key="17">
    <source>
        <dbReference type="Proteomes" id="UP001357223"/>
    </source>
</evidence>
<dbReference type="PANTHER" id="PTHR22749">
    <property type="entry name" value="RIBOFLAVIN KINASE/FMN ADENYLYLTRANSFERASE"/>
    <property type="match status" value="1"/>
</dbReference>
<organism evidence="16 17">
    <name type="scientific">Niallia oryzisoli</name>
    <dbReference type="NCBI Taxonomy" id="1737571"/>
    <lineage>
        <taxon>Bacteria</taxon>
        <taxon>Bacillati</taxon>
        <taxon>Bacillota</taxon>
        <taxon>Bacilli</taxon>
        <taxon>Bacillales</taxon>
        <taxon>Bacillaceae</taxon>
        <taxon>Niallia</taxon>
    </lineage>
</organism>
<dbReference type="Proteomes" id="UP001357223">
    <property type="component" value="Chromosome"/>
</dbReference>
<dbReference type="NCBIfam" id="NF004162">
    <property type="entry name" value="PRK05627.1-5"/>
    <property type="match status" value="1"/>
</dbReference>
<keyword evidence="7 14" id="KW-0547">Nucleotide-binding</keyword>
<comment type="pathway">
    <text evidence="1 14">Cofactor biosynthesis; FAD biosynthesis; FAD from FMN: step 1/1.</text>
</comment>
<keyword evidence="11" id="KW-0511">Multifunctional enzyme</keyword>
<dbReference type="InterPro" id="IPR015864">
    <property type="entry name" value="FAD_synthase"/>
</dbReference>
<keyword evidence="3 14" id="KW-0285">Flavoprotein</keyword>
<evidence type="ECO:0000256" key="10">
    <source>
        <dbReference type="ARBA" id="ARBA00022840"/>
    </source>
</evidence>
<proteinExistence type="inferred from homology"/>
<dbReference type="GO" id="GO:0008531">
    <property type="term" value="F:riboflavin kinase activity"/>
    <property type="evidence" value="ECO:0007669"/>
    <property type="project" value="UniProtKB-EC"/>
</dbReference>
<keyword evidence="8 14" id="KW-0418">Kinase</keyword>
<dbReference type="InterPro" id="IPR014729">
    <property type="entry name" value="Rossmann-like_a/b/a_fold"/>
</dbReference>
<dbReference type="EMBL" id="CP137640">
    <property type="protein sequence ID" value="WVX83205.1"/>
    <property type="molecule type" value="Genomic_DNA"/>
</dbReference>
<keyword evidence="17" id="KW-1185">Reference proteome</keyword>
<evidence type="ECO:0000256" key="6">
    <source>
        <dbReference type="ARBA" id="ARBA00022695"/>
    </source>
</evidence>
<dbReference type="Gene3D" id="3.40.50.620">
    <property type="entry name" value="HUPs"/>
    <property type="match status" value="1"/>
</dbReference>